<comment type="function">
    <text evidence="15">Control of topological states of DNA by transient breakage and subsequent rejoining of DNA strands. Topoisomerase II makes double-strand breaks.</text>
</comment>
<dbReference type="PRINTS" id="PR01158">
    <property type="entry name" value="TOPISMRASEII"/>
</dbReference>
<name>A0A2T0FMH7_9ASCO</name>
<keyword evidence="11 14" id="KW-0799">Topoisomerase</keyword>
<dbReference type="InterPro" id="IPR002205">
    <property type="entry name" value="Topo_IIA_dom_A"/>
</dbReference>
<dbReference type="EMBL" id="NDIQ01000022">
    <property type="protein sequence ID" value="PRT56191.1"/>
    <property type="molecule type" value="Genomic_DNA"/>
</dbReference>
<evidence type="ECO:0000256" key="5">
    <source>
        <dbReference type="ARBA" id="ARBA00012895"/>
    </source>
</evidence>
<keyword evidence="10" id="KW-0460">Magnesium</keyword>
<feature type="domain" description="Toprim" evidence="18">
    <location>
        <begin position="447"/>
        <end position="561"/>
    </location>
</feature>
<dbReference type="RefSeq" id="XP_024666136.1">
    <property type="nucleotide sequence ID" value="XM_024810368.1"/>
</dbReference>
<dbReference type="GO" id="GO:0046872">
    <property type="term" value="F:metal ion binding"/>
    <property type="evidence" value="ECO:0007669"/>
    <property type="project" value="UniProtKB-KW"/>
</dbReference>
<feature type="compositionally biased region" description="Basic residues" evidence="17">
    <location>
        <begin position="1192"/>
        <end position="1202"/>
    </location>
</feature>
<dbReference type="Gene3D" id="3.30.565.10">
    <property type="entry name" value="Histidine kinase-like ATPase, C-terminal domain"/>
    <property type="match status" value="1"/>
</dbReference>
<evidence type="ECO:0000256" key="4">
    <source>
        <dbReference type="ARBA" id="ARBA00011080"/>
    </source>
</evidence>
<dbReference type="Pfam" id="PF00204">
    <property type="entry name" value="DNA_gyraseB"/>
    <property type="match status" value="1"/>
</dbReference>
<proteinExistence type="inferred from homology"/>
<keyword evidence="21" id="KW-1185">Reference proteome</keyword>
<dbReference type="InterPro" id="IPR050634">
    <property type="entry name" value="DNA_Topoisomerase_II"/>
</dbReference>
<evidence type="ECO:0000256" key="2">
    <source>
        <dbReference type="ARBA" id="ARBA00001913"/>
    </source>
</evidence>
<dbReference type="InterPro" id="IPR013760">
    <property type="entry name" value="Topo_IIA-like_dom_sf"/>
</dbReference>
<dbReference type="InterPro" id="IPR036890">
    <property type="entry name" value="HATPase_C_sf"/>
</dbReference>
<dbReference type="GO" id="GO:0003677">
    <property type="term" value="F:DNA binding"/>
    <property type="evidence" value="ECO:0007669"/>
    <property type="project" value="UniProtKB-UniRule"/>
</dbReference>
<dbReference type="Proteomes" id="UP000238350">
    <property type="component" value="Unassembled WGS sequence"/>
</dbReference>
<evidence type="ECO:0000256" key="13">
    <source>
        <dbReference type="ARBA" id="ARBA00023235"/>
    </source>
</evidence>
<keyword evidence="13 14" id="KW-0413">Isomerase</keyword>
<dbReference type="Gene3D" id="3.30.230.10">
    <property type="match status" value="1"/>
</dbReference>
<dbReference type="GO" id="GO:0003918">
    <property type="term" value="F:DNA topoisomerase type II (double strand cut, ATP-hydrolyzing) activity"/>
    <property type="evidence" value="ECO:0007669"/>
    <property type="project" value="UniProtKB-UniRule"/>
</dbReference>
<evidence type="ECO:0000256" key="11">
    <source>
        <dbReference type="ARBA" id="ARBA00023029"/>
    </source>
</evidence>
<dbReference type="CDD" id="cd03365">
    <property type="entry name" value="TOPRIM_TopoIIA"/>
    <property type="match status" value="1"/>
</dbReference>
<feature type="domain" description="Topo IIA-type catalytic" evidence="19">
    <location>
        <begin position="699"/>
        <end position="1166"/>
    </location>
</feature>
<dbReference type="PANTHER" id="PTHR10169:SF38">
    <property type="entry name" value="DNA TOPOISOMERASE 2"/>
    <property type="match status" value="1"/>
</dbReference>
<evidence type="ECO:0000259" key="19">
    <source>
        <dbReference type="PROSITE" id="PS52040"/>
    </source>
</evidence>
<dbReference type="InterPro" id="IPR013758">
    <property type="entry name" value="Topo_IIA_A/C_ab"/>
</dbReference>
<evidence type="ECO:0000259" key="18">
    <source>
        <dbReference type="PROSITE" id="PS50880"/>
    </source>
</evidence>
<dbReference type="Pfam" id="PF16898">
    <property type="entry name" value="TOPRIM_C"/>
    <property type="match status" value="1"/>
</dbReference>
<evidence type="ECO:0000256" key="7">
    <source>
        <dbReference type="ARBA" id="ARBA00022723"/>
    </source>
</evidence>
<keyword evidence="16" id="KW-0175">Coiled coil</keyword>
<evidence type="ECO:0000313" key="21">
    <source>
        <dbReference type="Proteomes" id="UP000238350"/>
    </source>
</evidence>
<dbReference type="PROSITE" id="PS50880">
    <property type="entry name" value="TOPRIM"/>
    <property type="match status" value="1"/>
</dbReference>
<dbReference type="Pfam" id="PF00521">
    <property type="entry name" value="DNA_topoisoIV"/>
    <property type="match status" value="1"/>
</dbReference>
<evidence type="ECO:0000256" key="12">
    <source>
        <dbReference type="ARBA" id="ARBA00023125"/>
    </source>
</evidence>
<dbReference type="SUPFAM" id="SSF56719">
    <property type="entry name" value="Type II DNA topoisomerase"/>
    <property type="match status" value="1"/>
</dbReference>
<accession>A0A2T0FMH7</accession>
<evidence type="ECO:0000256" key="10">
    <source>
        <dbReference type="ARBA" id="ARBA00022842"/>
    </source>
</evidence>
<feature type="active site" description="O-(5'-phospho-DNA)-tyrosine intermediate" evidence="14">
    <location>
        <position position="788"/>
    </location>
</feature>
<dbReference type="Gene3D" id="1.10.268.10">
    <property type="entry name" value="Topoisomerase, domain 3"/>
    <property type="match status" value="1"/>
</dbReference>
<dbReference type="FunFam" id="3.90.199.10:FF:000002">
    <property type="entry name" value="DNA topoisomerase 2"/>
    <property type="match status" value="1"/>
</dbReference>
<feature type="coiled-coil region" evidence="16">
    <location>
        <begin position="1129"/>
        <end position="1156"/>
    </location>
</feature>
<keyword evidence="9 15" id="KW-0067">ATP-binding</keyword>
<dbReference type="InterPro" id="IPR031660">
    <property type="entry name" value="TOPRIM_C"/>
</dbReference>
<dbReference type="GO" id="GO:0005524">
    <property type="term" value="F:ATP binding"/>
    <property type="evidence" value="ECO:0007669"/>
    <property type="project" value="UniProtKB-UniRule"/>
</dbReference>
<comment type="subunit">
    <text evidence="15">Homodimer.</text>
</comment>
<dbReference type="Gene3D" id="3.30.1360.40">
    <property type="match status" value="1"/>
</dbReference>
<dbReference type="InterPro" id="IPR020568">
    <property type="entry name" value="Ribosomal_Su5_D2-typ_SF"/>
</dbReference>
<dbReference type="GO" id="GO:0000819">
    <property type="term" value="P:sister chromatid segregation"/>
    <property type="evidence" value="ECO:0007669"/>
    <property type="project" value="TreeGrafter"/>
</dbReference>
<dbReference type="SMART" id="SM00434">
    <property type="entry name" value="TOP4c"/>
    <property type="match status" value="1"/>
</dbReference>
<dbReference type="PROSITE" id="PS52040">
    <property type="entry name" value="TOPO_IIA"/>
    <property type="match status" value="1"/>
</dbReference>
<dbReference type="InterPro" id="IPR001241">
    <property type="entry name" value="Topo_IIA"/>
</dbReference>
<keyword evidence="12 14" id="KW-0238">DNA-binding</keyword>
<dbReference type="GO" id="GO:0006265">
    <property type="term" value="P:DNA topological change"/>
    <property type="evidence" value="ECO:0007669"/>
    <property type="project" value="UniProtKB-UniRule"/>
</dbReference>
<evidence type="ECO:0000256" key="8">
    <source>
        <dbReference type="ARBA" id="ARBA00022741"/>
    </source>
</evidence>
<dbReference type="CDD" id="cd00187">
    <property type="entry name" value="TOP4c"/>
    <property type="match status" value="1"/>
</dbReference>
<evidence type="ECO:0000256" key="1">
    <source>
        <dbReference type="ARBA" id="ARBA00000185"/>
    </source>
</evidence>
<dbReference type="EC" id="5.6.2.2" evidence="5 15"/>
<comment type="catalytic activity">
    <reaction evidence="1 14 15">
        <text>ATP-dependent breakage, passage and rejoining of double-stranded DNA.</text>
        <dbReference type="EC" id="5.6.2.2"/>
    </reaction>
</comment>
<dbReference type="STRING" id="45607.A0A2T0FMH7"/>
<evidence type="ECO:0000256" key="14">
    <source>
        <dbReference type="PROSITE-ProRule" id="PRU01384"/>
    </source>
</evidence>
<dbReference type="InterPro" id="IPR013506">
    <property type="entry name" value="Topo_IIA_bsu_dom2"/>
</dbReference>
<dbReference type="SMART" id="SM00387">
    <property type="entry name" value="HATPase_c"/>
    <property type="match status" value="1"/>
</dbReference>
<dbReference type="InterPro" id="IPR013757">
    <property type="entry name" value="Topo_IIA_A_a_sf"/>
</dbReference>
<feature type="region of interest" description="Disordered" evidence="17">
    <location>
        <begin position="1190"/>
        <end position="1228"/>
    </location>
</feature>
<feature type="compositionally biased region" description="Low complexity" evidence="17">
    <location>
        <begin position="1257"/>
        <end position="1295"/>
    </location>
</feature>
<evidence type="ECO:0000256" key="3">
    <source>
        <dbReference type="ARBA" id="ARBA00001946"/>
    </source>
</evidence>
<dbReference type="SMART" id="SM00433">
    <property type="entry name" value="TOP2c"/>
    <property type="match status" value="1"/>
</dbReference>
<reference evidence="20 21" key="1">
    <citation type="submission" date="2017-04" db="EMBL/GenBank/DDBJ databases">
        <title>Genome sequencing of [Candida] sorbophila.</title>
        <authorList>
            <person name="Ahn J.O."/>
        </authorList>
    </citation>
    <scope>NUCLEOTIDE SEQUENCE [LARGE SCALE GENOMIC DNA]</scope>
    <source>
        <strain evidence="20 21">DS02</strain>
    </source>
</reference>
<comment type="cofactor">
    <cofactor evidence="3">
        <name>Mg(2+)</name>
        <dbReference type="ChEBI" id="CHEBI:18420"/>
    </cofactor>
</comment>
<dbReference type="Gene3D" id="3.90.199.10">
    <property type="entry name" value="Topoisomerase II, domain 5"/>
    <property type="match status" value="1"/>
</dbReference>
<evidence type="ECO:0000256" key="16">
    <source>
        <dbReference type="SAM" id="Coils"/>
    </source>
</evidence>
<keyword evidence="8 15" id="KW-0547">Nucleotide-binding</keyword>
<keyword evidence="7" id="KW-0479">Metal-binding</keyword>
<evidence type="ECO:0000313" key="20">
    <source>
        <dbReference type="EMBL" id="PRT56191.1"/>
    </source>
</evidence>
<dbReference type="Pfam" id="PF02518">
    <property type="entry name" value="HATPase_c"/>
    <property type="match status" value="1"/>
</dbReference>
<dbReference type="InterPro" id="IPR014721">
    <property type="entry name" value="Ribsml_uS5_D2-typ_fold_subgr"/>
</dbReference>
<feature type="compositionally biased region" description="Basic residues" evidence="17">
    <location>
        <begin position="1215"/>
        <end position="1224"/>
    </location>
</feature>
<dbReference type="GO" id="GO:0005634">
    <property type="term" value="C:nucleus"/>
    <property type="evidence" value="ECO:0007669"/>
    <property type="project" value="TreeGrafter"/>
</dbReference>
<feature type="compositionally biased region" description="Basic residues" evidence="17">
    <location>
        <begin position="1296"/>
        <end position="1308"/>
    </location>
</feature>
<dbReference type="GO" id="GO:0000712">
    <property type="term" value="P:resolution of meiotic recombination intermediates"/>
    <property type="evidence" value="ECO:0007669"/>
    <property type="project" value="TreeGrafter"/>
</dbReference>
<feature type="region of interest" description="Disordered" evidence="17">
    <location>
        <begin position="1"/>
        <end position="26"/>
    </location>
</feature>
<feature type="region of interest" description="Disordered" evidence="17">
    <location>
        <begin position="1246"/>
        <end position="1369"/>
    </location>
</feature>
<comment type="cofactor">
    <cofactor evidence="2">
        <name>Ca(2+)</name>
        <dbReference type="ChEBI" id="CHEBI:29108"/>
    </cofactor>
</comment>
<dbReference type="InterPro" id="IPR013759">
    <property type="entry name" value="Topo_IIA_B_C"/>
</dbReference>
<dbReference type="Gene3D" id="3.40.50.670">
    <property type="match status" value="1"/>
</dbReference>
<evidence type="ECO:0000256" key="6">
    <source>
        <dbReference type="ARBA" id="ARBA00019635"/>
    </source>
</evidence>
<sequence length="1369" mass="154103">MSVDVDSASGGSTNGTKAKGKGSSHEYQKLSQLEHVLKRPDTYIGSVEFHESNMWVCNENNEVEYKSVNIVPGFYKVFDEILVNAADNKVRDPSMTSIQVIIDTENNQISVRNDGKGIPIEIHEKEKIYIPELIFGNLLTSSNYDDSEQKVTGGRNGFGAKLCNIFSTKFTLETCDTHNTYHQDWSDNMTKVDKPKIKAVNNKKPYTMITFKPDLARFGMEKIDNDHLMVLRRRIFDLAGTIQGVNVKLNGATVPVNNFKNYMNLYAKALSKDDEKVDVLISKPNDRWEVGFALSDGSFNQMSFVNSIATTSGGTHVSHVTEQIVNYALDVMTKKNKGRAGKLTKLHIRSNIFLFINCKINNPSFTSQTKEQLTTKVSAFGSKCELPDKFLKDIMNKTGLTDRLLEITERASNAALKKQDGGRKRRLTEFVKLEDANMAGTKDSSKCTLILTEGDSALTLAVAGLAVIGRDYYGCFPLRGKILNVRDASQEQILNNKEIAALKKIIGLQHKKTYTSTEGLRYGHIMIMTDQDHDGSHIKGLIINFLESLFPGLLDIPGFLLEFITPIVKVTILRNGRAVKVIPFYNMPEFEEWRETEGRTCRWKHKYYKGLGTSTPETEGREYFSELARHEKTFLNLQEGDKERIELAFSKSRADDRKQWLQEYVPGTYLDSNINEIGIKDFIDKELILFSMADNLRSIPSVMDGLKPAQRKVVYSCAQRRNTEIKVASLAGHITEKMGYHHGEQSLQQTIIGLAQSFVGTNNIYYLLPQGGFGSRATGGKDASAARYISTLLNPLARTLFNSNDDPLLNYMQDDESTVEPEHFVPILPTLLVNGTEGIGTGWSTNIPSFNPVDLVENIRRMMNGEALKPLVPWYRGWSGTIEKVPGSDHQFRVCGRIEVINETTLAITELPVRMWTQTMKEFLLKSLIGSSKGDKKLASGEFLDDMTEEHGAGIRFIVKLSKEEMEKACKVGLYNKFKLIAPMSTSNMVAFDPQGRLRRYSTAEDILREFYYVRLDYYVRRKDNMSQQLRNHLERLTSRARFIKMIIDNELVISNRPKRDVIEDLQTLRFPKFGTGGVPVWPDEQMQLDAEELMEPEDTIETTTAGEEVPVVSKTKPSYDYLLEMRIMSLTREMYQRLLRQRDETEEELNILLAKSAKDLWNADLDKFMEQWDEFEKKDREDRETLVRIGGGKKRAAKRKGKNSDDSDDEFGAPKKRTKKAKKTATPQYISTEIVELPPIETFATRSSVKSEPRAKSATPAASTLASTAASTVATEASTPAETPVPPTTAAYPKPKAKAAPRKKSPPKKLEVKEESGAESDSDVSMADVTPVERSPRASRRAAPVRIQISDDEDEPNVSAFVLSEDSD</sequence>
<dbReference type="InterPro" id="IPR018522">
    <property type="entry name" value="TopoIIA_CS"/>
</dbReference>
<comment type="similarity">
    <text evidence="4 15">Belongs to the type II topoisomerase family.</text>
</comment>
<dbReference type="InterPro" id="IPR034157">
    <property type="entry name" value="TOPRIM_TopoII"/>
</dbReference>
<dbReference type="Gene3D" id="3.30.1490.30">
    <property type="match status" value="1"/>
</dbReference>
<dbReference type="Pfam" id="PF01751">
    <property type="entry name" value="Toprim"/>
    <property type="match status" value="1"/>
</dbReference>
<dbReference type="FunFam" id="3.40.50.670:FF:000001">
    <property type="entry name" value="DNA topoisomerase 2"/>
    <property type="match status" value="2"/>
</dbReference>
<dbReference type="PROSITE" id="PS00177">
    <property type="entry name" value="TOPOISOMERASE_II"/>
    <property type="match status" value="1"/>
</dbReference>
<dbReference type="FunFam" id="3.30.1490.30:FF:000001">
    <property type="entry name" value="DNA topoisomerase 2"/>
    <property type="match status" value="1"/>
</dbReference>
<dbReference type="InterPro" id="IPR003594">
    <property type="entry name" value="HATPase_dom"/>
</dbReference>
<dbReference type="CDD" id="cd16930">
    <property type="entry name" value="HATPase_TopII-like"/>
    <property type="match status" value="1"/>
</dbReference>
<evidence type="ECO:0000256" key="15">
    <source>
        <dbReference type="RuleBase" id="RU362094"/>
    </source>
</evidence>
<dbReference type="FunFam" id="3.30.565.10:FF:000004">
    <property type="entry name" value="DNA topoisomerase 2"/>
    <property type="match status" value="1"/>
</dbReference>
<evidence type="ECO:0000256" key="17">
    <source>
        <dbReference type="SAM" id="MobiDB-lite"/>
    </source>
</evidence>
<dbReference type="CDD" id="cd03481">
    <property type="entry name" value="TopoIIA_Trans_ScTopoIIA"/>
    <property type="match status" value="1"/>
</dbReference>
<dbReference type="SUPFAM" id="SSF54211">
    <property type="entry name" value="Ribosomal protein S5 domain 2-like"/>
    <property type="match status" value="1"/>
</dbReference>
<protein>
    <recommendedName>
        <fullName evidence="6 15">DNA topoisomerase 2</fullName>
        <ecNumber evidence="5 15">5.6.2.2</ecNumber>
    </recommendedName>
</protein>
<dbReference type="PRINTS" id="PR00418">
    <property type="entry name" value="TPI2FAMILY"/>
</dbReference>
<comment type="caution">
    <text evidence="20">The sequence shown here is derived from an EMBL/GenBank/DDBJ whole genome shotgun (WGS) entry which is preliminary data.</text>
</comment>
<dbReference type="GeneID" id="36517559"/>
<organism evidence="20 21">
    <name type="scientific">Wickerhamiella sorbophila</name>
    <dbReference type="NCBI Taxonomy" id="45607"/>
    <lineage>
        <taxon>Eukaryota</taxon>
        <taxon>Fungi</taxon>
        <taxon>Dikarya</taxon>
        <taxon>Ascomycota</taxon>
        <taxon>Saccharomycotina</taxon>
        <taxon>Dipodascomycetes</taxon>
        <taxon>Dipodascales</taxon>
        <taxon>Trichomonascaceae</taxon>
        <taxon>Wickerhamiella</taxon>
    </lineage>
</organism>
<dbReference type="SUPFAM" id="SSF55874">
    <property type="entry name" value="ATPase domain of HSP90 chaperone/DNA topoisomerase II/histidine kinase"/>
    <property type="match status" value="1"/>
</dbReference>
<dbReference type="InterPro" id="IPR001154">
    <property type="entry name" value="TopoII_euk"/>
</dbReference>
<evidence type="ECO:0000256" key="9">
    <source>
        <dbReference type="ARBA" id="ARBA00022840"/>
    </source>
</evidence>
<gene>
    <name evidence="20" type="ORF">B9G98_03811</name>
</gene>
<dbReference type="PANTHER" id="PTHR10169">
    <property type="entry name" value="DNA TOPOISOMERASE/GYRASE"/>
    <property type="match status" value="1"/>
</dbReference>
<dbReference type="InterPro" id="IPR006171">
    <property type="entry name" value="TOPRIM_dom"/>
</dbReference>
<dbReference type="OrthoDB" id="276498at2759"/>